<accession>A0A3M7GE97</accession>
<evidence type="ECO:0000313" key="4">
    <source>
        <dbReference type="Proteomes" id="UP000269276"/>
    </source>
</evidence>
<evidence type="ECO:0000313" key="3">
    <source>
        <dbReference type="EMBL" id="RMZ06858.1"/>
    </source>
</evidence>
<organism evidence="2 6">
    <name type="scientific">Hortaea werneckii</name>
    <name type="common">Black yeast</name>
    <name type="synonym">Cladosporium werneckii</name>
    <dbReference type="NCBI Taxonomy" id="91943"/>
    <lineage>
        <taxon>Eukaryota</taxon>
        <taxon>Fungi</taxon>
        <taxon>Dikarya</taxon>
        <taxon>Ascomycota</taxon>
        <taxon>Pezizomycotina</taxon>
        <taxon>Dothideomycetes</taxon>
        <taxon>Dothideomycetidae</taxon>
        <taxon>Mycosphaerellales</taxon>
        <taxon>Teratosphaeriaceae</taxon>
        <taxon>Hortaea</taxon>
    </lineage>
</organism>
<dbReference type="EMBL" id="QWIP01000045">
    <property type="protein sequence ID" value="RMY76066.1"/>
    <property type="molecule type" value="Genomic_DNA"/>
</dbReference>
<dbReference type="Proteomes" id="UP000269276">
    <property type="component" value="Unassembled WGS sequence"/>
</dbReference>
<evidence type="ECO:0000313" key="5">
    <source>
        <dbReference type="Proteomes" id="UP000269539"/>
    </source>
</evidence>
<evidence type="ECO:0000313" key="2">
    <source>
        <dbReference type="EMBL" id="RMY99413.1"/>
    </source>
</evidence>
<gene>
    <name evidence="2" type="ORF">D0862_07129</name>
    <name evidence="1" type="ORF">D0863_02192</name>
    <name evidence="3" type="ORF">D0864_02133</name>
</gene>
<sequence length="92" mass="9704">MSLCSAVSVAAQSSVCANKVPKKLHCFSACYGFKRTIVEQTIHDFCASHDGTCLNKDGPAGTIRGYTPKPNTAKKGKIHMKTLAPDDGSCGT</sequence>
<dbReference type="Proteomes" id="UP000269539">
    <property type="component" value="Unassembled WGS sequence"/>
</dbReference>
<protein>
    <submittedName>
        <fullName evidence="2">Uncharacterized protein</fullName>
    </submittedName>
</protein>
<dbReference type="EMBL" id="QWIQ01000217">
    <property type="protein sequence ID" value="RMY99413.1"/>
    <property type="molecule type" value="Genomic_DNA"/>
</dbReference>
<proteinExistence type="predicted"/>
<reference evidence="4 5" key="1">
    <citation type="journal article" date="2018" name="BMC Genomics">
        <title>Genomic evidence for intraspecific hybridization in a clonal and extremely halotolerant yeast.</title>
        <authorList>
            <person name="Gostincar C."/>
            <person name="Stajich J.E."/>
            <person name="Zupancic J."/>
            <person name="Zalar P."/>
            <person name="Gunde-Cimerman N."/>
        </authorList>
    </citation>
    <scope>NUCLEOTIDE SEQUENCE [LARGE SCALE GENOMIC DNA]</scope>
    <source>
        <strain evidence="3 5">EXF-10513</strain>
        <strain evidence="2 6">EXF-171</strain>
        <strain evidence="1 4">EXF-2682</strain>
    </source>
</reference>
<name>A0A3M7GE97_HORWE</name>
<evidence type="ECO:0000313" key="1">
    <source>
        <dbReference type="EMBL" id="RMY76066.1"/>
    </source>
</evidence>
<comment type="caution">
    <text evidence="2">The sequence shown here is derived from an EMBL/GenBank/DDBJ whole genome shotgun (WGS) entry which is preliminary data.</text>
</comment>
<evidence type="ECO:0000313" key="6">
    <source>
        <dbReference type="Proteomes" id="UP000281468"/>
    </source>
</evidence>
<dbReference type="EMBL" id="QWIO01000145">
    <property type="protein sequence ID" value="RMZ06858.1"/>
    <property type="molecule type" value="Genomic_DNA"/>
</dbReference>
<dbReference type="Proteomes" id="UP000281468">
    <property type="component" value="Unassembled WGS sequence"/>
</dbReference>
<dbReference type="AlphaFoldDB" id="A0A3M7GE97"/>